<feature type="transmembrane region" description="Helical" evidence="2">
    <location>
        <begin position="61"/>
        <end position="88"/>
    </location>
</feature>
<name>A0AAE9DQP2_CAEBR</name>
<dbReference type="AlphaFoldDB" id="A0AAE9DQP2"/>
<reference evidence="4 5" key="1">
    <citation type="submission" date="2022-05" db="EMBL/GenBank/DDBJ databases">
        <title>Chromosome-level reference genomes for two strains of Caenorhabditis briggsae: an improved platform for comparative genomics.</title>
        <authorList>
            <person name="Stevens L."/>
            <person name="Andersen E.C."/>
        </authorList>
    </citation>
    <scope>NUCLEOTIDE SEQUENCE [LARGE SCALE GENOMIC DNA]</scope>
    <source>
        <strain evidence="4">QX1410_ONT</strain>
        <tissue evidence="4">Whole-organism</tissue>
    </source>
</reference>
<evidence type="ECO:0000256" key="2">
    <source>
        <dbReference type="SAM" id="Phobius"/>
    </source>
</evidence>
<feature type="region of interest" description="Disordered" evidence="1">
    <location>
        <begin position="166"/>
        <end position="207"/>
    </location>
</feature>
<feature type="signal peptide" evidence="3">
    <location>
        <begin position="1"/>
        <end position="26"/>
    </location>
</feature>
<keyword evidence="2" id="KW-0812">Transmembrane</keyword>
<accession>A0AAE9DQP2</accession>
<keyword evidence="2" id="KW-0472">Membrane</keyword>
<feature type="compositionally biased region" description="Polar residues" evidence="1">
    <location>
        <begin position="179"/>
        <end position="201"/>
    </location>
</feature>
<feature type="chain" id="PRO_5042231186" evidence="3">
    <location>
        <begin position="27"/>
        <end position="207"/>
    </location>
</feature>
<sequence length="207" mass="23598">MVGRSKSRYTLILVIVPLLFLIIVEAQRNGTSSGKSKLTKQMYAYDKNKTVEQASVFRFNVLIFGGLINMTLSLVNLIFGLVNFYLIFGRYDARLRQVAGKLRIAVDEIASRDLHPKIKMSLSRVIPPNTPLLTEMMKLFKEPSKLFDNTNELFTDQKEARLRKIQNKFQKEKEEHTNTVKSEGSKSQQASAHSNPKSTVTDSKKKK</sequence>
<proteinExistence type="predicted"/>
<keyword evidence="2" id="KW-1133">Transmembrane helix</keyword>
<gene>
    <name evidence="4" type="ORF">L3Y34_014415</name>
</gene>
<evidence type="ECO:0000313" key="4">
    <source>
        <dbReference type="EMBL" id="ULU10056.1"/>
    </source>
</evidence>
<organism evidence="4 5">
    <name type="scientific">Caenorhabditis briggsae</name>
    <dbReference type="NCBI Taxonomy" id="6238"/>
    <lineage>
        <taxon>Eukaryota</taxon>
        <taxon>Metazoa</taxon>
        <taxon>Ecdysozoa</taxon>
        <taxon>Nematoda</taxon>
        <taxon>Chromadorea</taxon>
        <taxon>Rhabditida</taxon>
        <taxon>Rhabditina</taxon>
        <taxon>Rhabditomorpha</taxon>
        <taxon>Rhabditoidea</taxon>
        <taxon>Rhabditidae</taxon>
        <taxon>Peloderinae</taxon>
        <taxon>Caenorhabditis</taxon>
    </lineage>
</organism>
<keyword evidence="3" id="KW-0732">Signal</keyword>
<evidence type="ECO:0000256" key="1">
    <source>
        <dbReference type="SAM" id="MobiDB-lite"/>
    </source>
</evidence>
<evidence type="ECO:0000313" key="5">
    <source>
        <dbReference type="Proteomes" id="UP000827892"/>
    </source>
</evidence>
<dbReference type="EMBL" id="CP090891">
    <property type="protein sequence ID" value="ULU10056.1"/>
    <property type="molecule type" value="Genomic_DNA"/>
</dbReference>
<dbReference type="Proteomes" id="UP000827892">
    <property type="component" value="Chromosome I"/>
</dbReference>
<feature type="compositionally biased region" description="Basic and acidic residues" evidence="1">
    <location>
        <begin position="169"/>
        <end position="178"/>
    </location>
</feature>
<evidence type="ECO:0000256" key="3">
    <source>
        <dbReference type="SAM" id="SignalP"/>
    </source>
</evidence>
<protein>
    <submittedName>
        <fullName evidence="4">Uncharacterized protein</fullName>
    </submittedName>
</protein>